<dbReference type="SUPFAM" id="SSF74650">
    <property type="entry name" value="Galactose mutarotase-like"/>
    <property type="match status" value="1"/>
</dbReference>
<keyword evidence="2" id="KW-1185">Reference proteome</keyword>
<dbReference type="Gene3D" id="2.70.98.10">
    <property type="match status" value="1"/>
</dbReference>
<comment type="caution">
    <text evidence="1">The sequence shown here is derived from an EMBL/GenBank/DDBJ whole genome shotgun (WGS) entry which is preliminary data.</text>
</comment>
<dbReference type="Proteomes" id="UP000256304">
    <property type="component" value="Unassembled WGS sequence"/>
</dbReference>
<gene>
    <name evidence="1" type="ORF">A8990_15523</name>
</gene>
<dbReference type="OrthoDB" id="113447at2"/>
<dbReference type="Pfam" id="PF14486">
    <property type="entry name" value="DUF4432"/>
    <property type="match status" value="1"/>
</dbReference>
<dbReference type="EMBL" id="QTTN01000055">
    <property type="protein sequence ID" value="REE57445.1"/>
    <property type="molecule type" value="Genomic_DNA"/>
</dbReference>
<dbReference type="GO" id="GO:0005975">
    <property type="term" value="P:carbohydrate metabolic process"/>
    <property type="evidence" value="ECO:0007669"/>
    <property type="project" value="InterPro"/>
</dbReference>
<proteinExistence type="predicted"/>
<dbReference type="InterPro" id="IPR027839">
    <property type="entry name" value="DUF4432"/>
</dbReference>
<evidence type="ECO:0000313" key="1">
    <source>
        <dbReference type="EMBL" id="REE57445.1"/>
    </source>
</evidence>
<dbReference type="GO" id="GO:0003824">
    <property type="term" value="F:catalytic activity"/>
    <property type="evidence" value="ECO:0007669"/>
    <property type="project" value="InterPro"/>
</dbReference>
<accession>A0A3D9Q3M2</accession>
<name>A0A3D9Q3M2_9BACL</name>
<protein>
    <submittedName>
        <fullName evidence="1">Uncharacterized protein DUF5107</fullName>
    </submittedName>
</protein>
<dbReference type="GO" id="GO:0030246">
    <property type="term" value="F:carbohydrate binding"/>
    <property type="evidence" value="ECO:0007669"/>
    <property type="project" value="InterPro"/>
</dbReference>
<dbReference type="RefSeq" id="WP_116192420.1">
    <property type="nucleotide sequence ID" value="NZ_QTTN01000055.1"/>
</dbReference>
<dbReference type="InterPro" id="IPR011013">
    <property type="entry name" value="Gal_mutarotase_sf_dom"/>
</dbReference>
<reference evidence="1 2" key="1">
    <citation type="submission" date="2018-08" db="EMBL/GenBank/DDBJ databases">
        <title>Genomic Encyclopedia of Type Strains, Phase III (KMG-III): the genomes of soil and plant-associated and newly described type strains.</title>
        <authorList>
            <person name="Whitman W."/>
        </authorList>
    </citation>
    <scope>NUCLEOTIDE SEQUENCE [LARGE SCALE GENOMIC DNA]</scope>
    <source>
        <strain evidence="1 2">CGMCC 1.10966</strain>
    </source>
</reference>
<sequence>MPPVPPVPPVTVDTNWMYNDVRTVVIENEKLRVIVMPDLGAKIWQITFKPRGKDFLWQHPRIKPRKVGLHTNYDDHFFGGWDELYPNDMAESINEEMLPDHGEIWTLQWQYAIERADDEAVTLHMWVETPITASRLSKRITLRAGESKLRFQHTITNLGRRPQPYLWKLHAAMAADEHSRIDLPARNMMVEGFGSPRTGRTNFTYEWPFAEDDQGGKHDMRQALSSESGVSEFQYATDMKAGWCALTHTLEGIGFGLSYDNEVLPSCWLFASYGGWRELQTVVLEPCTGYPVGLQDGIDRGTHRILEPRETVSCSIVASIYEGLSAVDNIDADGDVTGTAFVPSLGN</sequence>
<evidence type="ECO:0000313" key="2">
    <source>
        <dbReference type="Proteomes" id="UP000256304"/>
    </source>
</evidence>
<dbReference type="AlphaFoldDB" id="A0A3D9Q3M2"/>
<dbReference type="InterPro" id="IPR014718">
    <property type="entry name" value="GH-type_carb-bd"/>
</dbReference>
<organism evidence="1 2">
    <name type="scientific">Paenibacillus taihuensis</name>
    <dbReference type="NCBI Taxonomy" id="1156355"/>
    <lineage>
        <taxon>Bacteria</taxon>
        <taxon>Bacillati</taxon>
        <taxon>Bacillota</taxon>
        <taxon>Bacilli</taxon>
        <taxon>Bacillales</taxon>
        <taxon>Paenibacillaceae</taxon>
        <taxon>Paenibacillus</taxon>
    </lineage>
</organism>